<keyword evidence="3" id="KW-0949">S-adenosyl-L-methionine</keyword>
<dbReference type="PROSITE" id="PS51683">
    <property type="entry name" value="SAM_OMT_II"/>
    <property type="match status" value="1"/>
</dbReference>
<dbReference type="Gene3D" id="3.40.50.150">
    <property type="entry name" value="Vaccinia Virus protein VP39"/>
    <property type="match status" value="1"/>
</dbReference>
<dbReference type="InterPro" id="IPR001077">
    <property type="entry name" value="COMT_C"/>
</dbReference>
<dbReference type="PIRSF" id="PIRSF005739">
    <property type="entry name" value="O-mtase"/>
    <property type="match status" value="1"/>
</dbReference>
<gene>
    <name evidence="7" type="primary">OMT3</name>
</gene>
<keyword evidence="1 7" id="KW-0489">Methyltransferase</keyword>
<evidence type="ECO:0000256" key="2">
    <source>
        <dbReference type="ARBA" id="ARBA00022679"/>
    </source>
</evidence>
<feature type="domain" description="O-methyltransferase dimerisation" evidence="6">
    <location>
        <begin position="17"/>
        <end position="109"/>
    </location>
</feature>
<protein>
    <submittedName>
        <fullName evidence="7">O-methyltransferase</fullName>
    </submittedName>
</protein>
<evidence type="ECO:0000313" key="7">
    <source>
        <dbReference type="EMBL" id="AYC63502.1"/>
    </source>
</evidence>
<dbReference type="SUPFAM" id="SSF46785">
    <property type="entry name" value="Winged helix' DNA-binding domain"/>
    <property type="match status" value="1"/>
</dbReference>
<dbReference type="FunFam" id="3.40.50.150:FF:000057">
    <property type="entry name" value="O-methyltransferase ZRP4"/>
    <property type="match status" value="1"/>
</dbReference>
<dbReference type="CDD" id="cd02440">
    <property type="entry name" value="AdoMet_MTases"/>
    <property type="match status" value="1"/>
</dbReference>
<name>A0A5H2Q6F1_SCODU</name>
<dbReference type="InterPro" id="IPR029063">
    <property type="entry name" value="SAM-dependent_MTases_sf"/>
</dbReference>
<dbReference type="GO" id="GO:0008757">
    <property type="term" value="F:S-adenosylmethionine-dependent methyltransferase activity"/>
    <property type="evidence" value="ECO:0007669"/>
    <property type="project" value="UniProtKB-ARBA"/>
</dbReference>
<dbReference type="AlphaFoldDB" id="A0A5H2Q6F1"/>
<dbReference type="FunFam" id="1.10.10.10:FF:000213">
    <property type="entry name" value="Coniferyl alcohol 9-O-methyltransferase"/>
    <property type="match status" value="1"/>
</dbReference>
<reference evidence="7" key="1">
    <citation type="submission" date="2017-09" db="EMBL/GenBank/DDBJ databases">
        <authorList>
            <person name="Kuraoka T."/>
            <person name="Yamamura Y."/>
            <person name="Lee J.-B."/>
        </authorList>
    </citation>
    <scope>NUCLEOTIDE SEQUENCE</scope>
</reference>
<dbReference type="InterPro" id="IPR012967">
    <property type="entry name" value="COMT_dimerisation"/>
</dbReference>
<dbReference type="InterPro" id="IPR016461">
    <property type="entry name" value="COMT-like"/>
</dbReference>
<evidence type="ECO:0000256" key="4">
    <source>
        <dbReference type="ARBA" id="ARBA00034481"/>
    </source>
</evidence>
<dbReference type="GO" id="GO:0008171">
    <property type="term" value="F:O-methyltransferase activity"/>
    <property type="evidence" value="ECO:0007669"/>
    <property type="project" value="InterPro"/>
</dbReference>
<organism evidence="7">
    <name type="scientific">Scoparia dulcis</name>
    <name type="common">Sweet broom</name>
    <name type="synonym">Capraria dulcis</name>
    <dbReference type="NCBI Taxonomy" id="107240"/>
    <lineage>
        <taxon>Eukaryota</taxon>
        <taxon>Viridiplantae</taxon>
        <taxon>Streptophyta</taxon>
        <taxon>Embryophyta</taxon>
        <taxon>Tracheophyta</taxon>
        <taxon>Spermatophyta</taxon>
        <taxon>Magnoliopsida</taxon>
        <taxon>eudicotyledons</taxon>
        <taxon>Gunneridae</taxon>
        <taxon>Pentapetalae</taxon>
        <taxon>asterids</taxon>
        <taxon>lamiids</taxon>
        <taxon>Lamiales</taxon>
        <taxon>Plantaginaceae</taxon>
        <taxon>Gratioleae</taxon>
        <taxon>Scoparia</taxon>
    </lineage>
</organism>
<dbReference type="InterPro" id="IPR036388">
    <property type="entry name" value="WH-like_DNA-bd_sf"/>
</dbReference>
<proteinExistence type="evidence at transcript level"/>
<dbReference type="GO" id="GO:0032259">
    <property type="term" value="P:methylation"/>
    <property type="evidence" value="ECO:0007669"/>
    <property type="project" value="UniProtKB-KW"/>
</dbReference>
<keyword evidence="2 7" id="KW-0808">Transferase</keyword>
<evidence type="ECO:0000256" key="1">
    <source>
        <dbReference type="ARBA" id="ARBA00022603"/>
    </source>
</evidence>
<dbReference type="EMBL" id="MG011446">
    <property type="protein sequence ID" value="AYC63502.1"/>
    <property type="molecule type" value="mRNA"/>
</dbReference>
<feature type="domain" description="O-methyltransferase C-terminal" evidence="5">
    <location>
        <begin position="130"/>
        <end position="339"/>
    </location>
</feature>
<dbReference type="PANTHER" id="PTHR11746">
    <property type="entry name" value="O-METHYLTRANSFERASE"/>
    <property type="match status" value="1"/>
</dbReference>
<dbReference type="Gene3D" id="1.10.10.10">
    <property type="entry name" value="Winged helix-like DNA-binding domain superfamily/Winged helix DNA-binding domain"/>
    <property type="match status" value="1"/>
</dbReference>
<dbReference type="GO" id="GO:0046983">
    <property type="term" value="F:protein dimerization activity"/>
    <property type="evidence" value="ECO:0007669"/>
    <property type="project" value="InterPro"/>
</dbReference>
<evidence type="ECO:0000259" key="5">
    <source>
        <dbReference type="Pfam" id="PF00891"/>
    </source>
</evidence>
<accession>A0A5H2Q6F1</accession>
<dbReference type="Pfam" id="PF00891">
    <property type="entry name" value="Methyltransf_2"/>
    <property type="match status" value="1"/>
</dbReference>
<dbReference type="SUPFAM" id="SSF53335">
    <property type="entry name" value="S-adenosyl-L-methionine-dependent methyltransferases"/>
    <property type="match status" value="1"/>
</dbReference>
<dbReference type="InterPro" id="IPR036390">
    <property type="entry name" value="WH_DNA-bd_sf"/>
</dbReference>
<sequence length="357" mass="39902">MASLPTSELFDGQARVWNHAFNFIKTVNLKCAVELGIPDVINKHKKPMNLTELLNALSISQDKSLALYRLMRILTHSKFFIEVKIHEEDNINDEKGYWLTPASRLLLKDEPLSMAPFILSMLQPDMINPWRNLGNWFRSGHPTQFSMDHGMTFWEYLGKEPMSTESFNEGIASDSRLVASVILKDCKQVFEGLKSLVDVAGGTGTLAKAIASAYPEMKCIVFDLPNVVDGLEGDQNLAYVGGSMFEAIPPADAVLLKWALQYWSDEECVKILEKCREAIPSKDKGGKVIIIGIVVGNENTDEKGLETQLFFDVLVMIRSTGRERTEEDWAKIFSGAGFSSYKITPALGLRSVIEVFP</sequence>
<dbReference type="Pfam" id="PF08100">
    <property type="entry name" value="Dimerisation"/>
    <property type="match status" value="1"/>
</dbReference>
<evidence type="ECO:0000256" key="3">
    <source>
        <dbReference type="ARBA" id="ARBA00022691"/>
    </source>
</evidence>
<comment type="similarity">
    <text evidence="4">Belongs to the class I-like SAM-binding methyltransferase superfamily. Cation-independent O-methyltransferase family. COMT subfamily.</text>
</comment>
<evidence type="ECO:0000259" key="6">
    <source>
        <dbReference type="Pfam" id="PF08100"/>
    </source>
</evidence>